<evidence type="ECO:0000259" key="2">
    <source>
        <dbReference type="Pfam" id="PF24938"/>
    </source>
</evidence>
<organism evidence="4 5">
    <name type="scientific">Tripterygium wilfordii</name>
    <name type="common">Thunder God vine</name>
    <dbReference type="NCBI Taxonomy" id="458696"/>
    <lineage>
        <taxon>Eukaryota</taxon>
        <taxon>Viridiplantae</taxon>
        <taxon>Streptophyta</taxon>
        <taxon>Embryophyta</taxon>
        <taxon>Tracheophyta</taxon>
        <taxon>Spermatophyta</taxon>
        <taxon>Magnoliopsida</taxon>
        <taxon>eudicotyledons</taxon>
        <taxon>Gunneridae</taxon>
        <taxon>Pentapetalae</taxon>
        <taxon>rosids</taxon>
        <taxon>fabids</taxon>
        <taxon>Celastrales</taxon>
        <taxon>Celastraceae</taxon>
        <taxon>Tripterygium</taxon>
    </lineage>
</organism>
<dbReference type="EMBL" id="JAAARO010000004">
    <property type="protein sequence ID" value="KAF5748816.1"/>
    <property type="molecule type" value="Genomic_DNA"/>
</dbReference>
<keyword evidence="5" id="KW-1185">Reference proteome</keyword>
<dbReference type="InterPro" id="IPR056657">
    <property type="entry name" value="DUF7755"/>
</dbReference>
<dbReference type="EMBL" id="JAAARO010000004">
    <property type="protein sequence ID" value="KAF5748829.1"/>
    <property type="molecule type" value="Genomic_DNA"/>
</dbReference>
<evidence type="ECO:0000313" key="4">
    <source>
        <dbReference type="EMBL" id="KAF5748829.1"/>
    </source>
</evidence>
<evidence type="ECO:0000313" key="3">
    <source>
        <dbReference type="EMBL" id="KAF5748816.1"/>
    </source>
</evidence>
<keyword evidence="1" id="KW-0472">Membrane</keyword>
<feature type="transmembrane region" description="Helical" evidence="1">
    <location>
        <begin position="315"/>
        <end position="333"/>
    </location>
</feature>
<reference evidence="4 5" key="1">
    <citation type="journal article" date="2020" name="Nat. Commun.">
        <title>Genome of Tripterygium wilfordii and identification of cytochrome P450 involved in triptolide biosynthesis.</title>
        <authorList>
            <person name="Tu L."/>
            <person name="Su P."/>
            <person name="Zhang Z."/>
            <person name="Gao L."/>
            <person name="Wang J."/>
            <person name="Hu T."/>
            <person name="Zhou J."/>
            <person name="Zhang Y."/>
            <person name="Zhao Y."/>
            <person name="Liu Y."/>
            <person name="Song Y."/>
            <person name="Tong Y."/>
            <person name="Lu Y."/>
            <person name="Yang J."/>
            <person name="Xu C."/>
            <person name="Jia M."/>
            <person name="Peters R.J."/>
            <person name="Huang L."/>
            <person name="Gao W."/>
        </authorList>
    </citation>
    <scope>NUCLEOTIDE SEQUENCE [LARGE SCALE GENOMIC DNA]</scope>
    <source>
        <strain evidence="5">cv. XIE 37</strain>
        <strain evidence="4">XIE 37</strain>
        <tissue evidence="4">Leaf</tissue>
    </source>
</reference>
<proteinExistence type="predicted"/>
<dbReference type="FunCoup" id="A0A7J7DRC2">
    <property type="interactions" value="534"/>
</dbReference>
<dbReference type="Pfam" id="PF24938">
    <property type="entry name" value="DUF7755"/>
    <property type="match status" value="1"/>
</dbReference>
<gene>
    <name evidence="3" type="ORF">HS088_TW04G00776</name>
    <name evidence="4" type="ORF">HS088_TW04G00789</name>
</gene>
<dbReference type="PANTHER" id="PTHR36330:SF2">
    <property type="entry name" value="LIPASE_LIPOOXYGENASE, PLAT_LH2 FAMILY PROTEIN"/>
    <property type="match status" value="1"/>
</dbReference>
<evidence type="ECO:0000313" key="5">
    <source>
        <dbReference type="Proteomes" id="UP000593562"/>
    </source>
</evidence>
<dbReference type="InParanoid" id="A0A7J7DRC2"/>
<protein>
    <recommendedName>
        <fullName evidence="2">DUF7755 domain-containing protein</fullName>
    </recommendedName>
</protein>
<feature type="transmembrane region" description="Helical" evidence="1">
    <location>
        <begin position="394"/>
        <end position="413"/>
    </location>
</feature>
<name>A0A7J7DRC2_TRIWF</name>
<keyword evidence="1" id="KW-0812">Transmembrane</keyword>
<feature type="domain" description="DUF7755" evidence="2">
    <location>
        <begin position="99"/>
        <end position="248"/>
    </location>
</feature>
<accession>A0A7J7DRC2</accession>
<sequence length="424" mass="46067">METASLSHVVFAGNHRQTNRNPQLFPIHKHVRTRRIHLQCGRFGLGALNFSKQSNFFRDFQGYARPLRLLPVSEAKFCREVIEENIPHTSFSGAEFRWSYKVELQTSSMYGSGLSNLNAGIILCFIDQNGDSILQRIPSASATLYAELEDVVGSDADIIHFQGGSIDSFTFEGPKLGRVDALWVCVESGQWRLGGVSLIIISASQALKEDIDAGKIQYIGFEYKFEVDDLLLGEGSNLSMVELRPCHVSEISGDDPFTLLSRKTISQLTSLDSFSISNEESMKEYADLKSSLLLYDAMLISTGTTIANLSAGDNAAFAFLLGGIGGFLYLLLLQRSVDGLPVPPSDSDRPSGSDQQFGGFKSPLSGIALAVGFTLLAVRYGSGDVSMTLTPKDLLVGMMGFIACKVAVVLAALKPLPLGPKEIK</sequence>
<evidence type="ECO:0000256" key="1">
    <source>
        <dbReference type="SAM" id="Phobius"/>
    </source>
</evidence>
<dbReference type="Proteomes" id="UP000593562">
    <property type="component" value="Unassembled WGS sequence"/>
</dbReference>
<dbReference type="AlphaFoldDB" id="A0A7J7DRC2"/>
<comment type="caution">
    <text evidence="4">The sequence shown here is derived from an EMBL/GenBank/DDBJ whole genome shotgun (WGS) entry which is preliminary data.</text>
</comment>
<feature type="transmembrane region" description="Helical" evidence="1">
    <location>
        <begin position="364"/>
        <end position="382"/>
    </location>
</feature>
<dbReference type="OrthoDB" id="2018869at2759"/>
<dbReference type="PANTHER" id="PTHR36330">
    <property type="entry name" value="LIPASE/LIPOOXYGENASE, PLAT/LH2 FAMILY PROTEIN"/>
    <property type="match status" value="1"/>
</dbReference>
<keyword evidence="1" id="KW-1133">Transmembrane helix</keyword>